<keyword evidence="1" id="KW-0732">Signal</keyword>
<evidence type="ECO:0000313" key="3">
    <source>
        <dbReference type="Proteomes" id="UP000280434"/>
    </source>
</evidence>
<dbReference type="OrthoDB" id="9808254at2"/>
<feature type="chain" id="PRO_5019727730" evidence="1">
    <location>
        <begin position="26"/>
        <end position="275"/>
    </location>
</feature>
<comment type="caution">
    <text evidence="2">The sequence shown here is derived from an EMBL/GenBank/DDBJ whole genome shotgun (WGS) entry which is preliminary data.</text>
</comment>
<dbReference type="InterPro" id="IPR036249">
    <property type="entry name" value="Thioredoxin-like_sf"/>
</dbReference>
<dbReference type="Proteomes" id="UP000280434">
    <property type="component" value="Unassembled WGS sequence"/>
</dbReference>
<gene>
    <name evidence="2" type="ORF">D7S89_01100</name>
</gene>
<feature type="signal peptide" evidence="1">
    <location>
        <begin position="1"/>
        <end position="25"/>
    </location>
</feature>
<dbReference type="PANTHER" id="PTHR36057:SF1">
    <property type="entry name" value="LIPOPROTEIN LIPID ATTACHMENT SITE-LIKE PROTEIN, PUTATIVE (DUF1223)-RELATED"/>
    <property type="match status" value="1"/>
</dbReference>
<evidence type="ECO:0000313" key="2">
    <source>
        <dbReference type="EMBL" id="RKP52177.1"/>
    </source>
</evidence>
<reference evidence="2 3" key="1">
    <citation type="submission" date="2018-10" db="EMBL/GenBank/DDBJ databases">
        <title>Paraburkholderia sp. 7MK8-2, isolated from soil.</title>
        <authorList>
            <person name="Gao Z.-H."/>
            <person name="Qiu L.-H."/>
        </authorList>
    </citation>
    <scope>NUCLEOTIDE SEQUENCE [LARGE SCALE GENOMIC DNA]</scope>
    <source>
        <strain evidence="2 3">7MK8-2</strain>
    </source>
</reference>
<evidence type="ECO:0000256" key="1">
    <source>
        <dbReference type="SAM" id="SignalP"/>
    </source>
</evidence>
<name>A0A494XND1_9BURK</name>
<dbReference type="PANTHER" id="PTHR36057">
    <property type="match status" value="1"/>
</dbReference>
<dbReference type="AlphaFoldDB" id="A0A494XND1"/>
<sequence>MRIRTFLTVAAAMLAILAGTAAAHADEACAVRSPAYRVALVELYSSEGCNSCPPADAWLGHLAADTRGNVVPLALHVDYWDGLGWRDRFAQHRFTERQQALAAYGGTQVVYTPEVFVAGREMREWGAAKRFDERVRALAAQPARADIALRLAPAGTAGAIDVDARFAAHADAPSRLNAYVAVYENRLESHVGAGENRGATLHHERVVREWLGPLPLEAGAAHIQRTIALDGPAERRGSPAALTQVAEGRFGVAAFVEDAATGEIVQATALAACGR</sequence>
<dbReference type="Pfam" id="PF06764">
    <property type="entry name" value="DUF1223"/>
    <property type="match status" value="1"/>
</dbReference>
<dbReference type="SUPFAM" id="SSF52833">
    <property type="entry name" value="Thioredoxin-like"/>
    <property type="match status" value="1"/>
</dbReference>
<dbReference type="RefSeq" id="WP_121274889.1">
    <property type="nucleotide sequence ID" value="NZ_RBZV01000001.1"/>
</dbReference>
<dbReference type="InterPro" id="IPR010634">
    <property type="entry name" value="DUF1223"/>
</dbReference>
<accession>A0A494XND1</accession>
<protein>
    <submittedName>
        <fullName evidence="2">DUF1223 domain-containing protein</fullName>
    </submittedName>
</protein>
<proteinExistence type="predicted"/>
<dbReference type="EMBL" id="RBZV01000001">
    <property type="protein sequence ID" value="RKP52177.1"/>
    <property type="molecule type" value="Genomic_DNA"/>
</dbReference>
<keyword evidence="3" id="KW-1185">Reference proteome</keyword>
<organism evidence="2 3">
    <name type="scientific">Trinickia fusca</name>
    <dbReference type="NCBI Taxonomy" id="2419777"/>
    <lineage>
        <taxon>Bacteria</taxon>
        <taxon>Pseudomonadati</taxon>
        <taxon>Pseudomonadota</taxon>
        <taxon>Betaproteobacteria</taxon>
        <taxon>Burkholderiales</taxon>
        <taxon>Burkholderiaceae</taxon>
        <taxon>Trinickia</taxon>
    </lineage>
</organism>